<reference evidence="1 2" key="1">
    <citation type="journal article" date="2014" name="BMC Genomics">
        <title>Comparison of environmental and isolate Sulfobacillus genomes reveals diverse carbon, sulfur, nitrogen, and hydrogen metabolisms.</title>
        <authorList>
            <person name="Justice N.B."/>
            <person name="Norman A."/>
            <person name="Brown C.T."/>
            <person name="Singh A."/>
            <person name="Thomas B.C."/>
            <person name="Banfield J.F."/>
        </authorList>
    </citation>
    <scope>NUCLEOTIDE SEQUENCE [LARGE SCALE GENOMIC DNA]</scope>
    <source>
        <strain evidence="1">AMDSBA4</strain>
    </source>
</reference>
<dbReference type="Proteomes" id="UP000242972">
    <property type="component" value="Unassembled WGS sequence"/>
</dbReference>
<protein>
    <submittedName>
        <fullName evidence="1">Uncharacterized protein</fullName>
    </submittedName>
</protein>
<evidence type="ECO:0000313" key="1">
    <source>
        <dbReference type="EMBL" id="PSR30173.1"/>
    </source>
</evidence>
<gene>
    <name evidence="1" type="ORF">C7B46_18240</name>
</gene>
<evidence type="ECO:0000313" key="2">
    <source>
        <dbReference type="Proteomes" id="UP000242972"/>
    </source>
</evidence>
<name>A0A2T2X6P3_9FIRM</name>
<dbReference type="EMBL" id="PXYW01000084">
    <property type="protein sequence ID" value="PSR30173.1"/>
    <property type="molecule type" value="Genomic_DNA"/>
</dbReference>
<accession>A0A2T2X6P3</accession>
<organism evidence="1 2">
    <name type="scientific">Sulfobacillus benefaciens</name>
    <dbReference type="NCBI Taxonomy" id="453960"/>
    <lineage>
        <taxon>Bacteria</taxon>
        <taxon>Bacillati</taxon>
        <taxon>Bacillota</taxon>
        <taxon>Clostridia</taxon>
        <taxon>Eubacteriales</taxon>
        <taxon>Clostridiales Family XVII. Incertae Sedis</taxon>
        <taxon>Sulfobacillus</taxon>
    </lineage>
</organism>
<sequence>MSSTLFDAIMTGSDTLSEARSFIAFGIRRVPEELVVRSATAFQIVNTDDLIALGDGFGDTLRKHFGPEEGLAIFSLFAASVLTALQGDGLPEVSDA</sequence>
<comment type="caution">
    <text evidence="1">The sequence shown here is derived from an EMBL/GenBank/DDBJ whole genome shotgun (WGS) entry which is preliminary data.</text>
</comment>
<dbReference type="AlphaFoldDB" id="A0A2T2X6P3"/>
<proteinExistence type="predicted"/>